<keyword evidence="4" id="KW-1185">Reference proteome</keyword>
<name>A0A9Q0BNB4_9MUSC</name>
<feature type="chain" id="PRO_5040191393" description="Immune-induced peptide 18" evidence="2">
    <location>
        <begin position="25"/>
        <end position="65"/>
    </location>
</feature>
<evidence type="ECO:0000313" key="3">
    <source>
        <dbReference type="EMBL" id="KAI8038792.1"/>
    </source>
</evidence>
<evidence type="ECO:0000256" key="1">
    <source>
        <dbReference type="SAM" id="MobiDB-lite"/>
    </source>
</evidence>
<organism evidence="3 4">
    <name type="scientific">Drosophila gunungcola</name>
    <name type="common">fruit fly</name>
    <dbReference type="NCBI Taxonomy" id="103775"/>
    <lineage>
        <taxon>Eukaryota</taxon>
        <taxon>Metazoa</taxon>
        <taxon>Ecdysozoa</taxon>
        <taxon>Arthropoda</taxon>
        <taxon>Hexapoda</taxon>
        <taxon>Insecta</taxon>
        <taxon>Pterygota</taxon>
        <taxon>Neoptera</taxon>
        <taxon>Endopterygota</taxon>
        <taxon>Diptera</taxon>
        <taxon>Brachycera</taxon>
        <taxon>Muscomorpha</taxon>
        <taxon>Ephydroidea</taxon>
        <taxon>Drosophilidae</taxon>
        <taxon>Drosophila</taxon>
        <taxon>Sophophora</taxon>
    </lineage>
</organism>
<sequence>MKLFALCCLLILGLLGCLPAPGVAAPSRHSGPGNGAPAGNPFRPPQQKPLYYDAPVGPRSKTMYA</sequence>
<gene>
    <name evidence="3" type="ORF">M5D96_008700</name>
</gene>
<keyword evidence="2" id="KW-0732">Signal</keyword>
<accession>A0A9Q0BNB4</accession>
<dbReference type="PROSITE" id="PS51257">
    <property type="entry name" value="PROKAR_LIPOPROTEIN"/>
    <property type="match status" value="1"/>
</dbReference>
<reference evidence="3" key="1">
    <citation type="journal article" date="2023" name="Genome Biol. Evol.">
        <title>Long-read-based Genome Assembly of Drosophila gunungcola Reveals Fewer Chemosensory Genes in Flower-breeding Species.</title>
        <authorList>
            <person name="Negi A."/>
            <person name="Liao B.Y."/>
            <person name="Yeh S.D."/>
        </authorList>
    </citation>
    <scope>NUCLEOTIDE SEQUENCE</scope>
    <source>
        <strain evidence="3">Sukarami</strain>
    </source>
</reference>
<dbReference type="AlphaFoldDB" id="A0A9Q0BNB4"/>
<dbReference type="EMBL" id="JAMKOV010000007">
    <property type="protein sequence ID" value="KAI8038792.1"/>
    <property type="molecule type" value="Genomic_DNA"/>
</dbReference>
<feature type="region of interest" description="Disordered" evidence="1">
    <location>
        <begin position="25"/>
        <end position="65"/>
    </location>
</feature>
<proteinExistence type="predicted"/>
<evidence type="ECO:0008006" key="5">
    <source>
        <dbReference type="Google" id="ProtNLM"/>
    </source>
</evidence>
<comment type="caution">
    <text evidence="3">The sequence shown here is derived from an EMBL/GenBank/DDBJ whole genome shotgun (WGS) entry which is preliminary data.</text>
</comment>
<feature type="signal peptide" evidence="2">
    <location>
        <begin position="1"/>
        <end position="24"/>
    </location>
</feature>
<evidence type="ECO:0000313" key="4">
    <source>
        <dbReference type="Proteomes" id="UP001059596"/>
    </source>
</evidence>
<evidence type="ECO:0000256" key="2">
    <source>
        <dbReference type="SAM" id="SignalP"/>
    </source>
</evidence>
<dbReference type="Proteomes" id="UP001059596">
    <property type="component" value="Unassembled WGS sequence"/>
</dbReference>
<protein>
    <recommendedName>
        <fullName evidence="5">Immune-induced peptide 18</fullName>
    </recommendedName>
</protein>